<keyword evidence="2" id="KW-1185">Reference proteome</keyword>
<dbReference type="Proteomes" id="UP001589906">
    <property type="component" value="Unassembled WGS sequence"/>
</dbReference>
<accession>A0ABV6R4Z3</accession>
<evidence type="ECO:0000313" key="1">
    <source>
        <dbReference type="EMBL" id="MFC0634696.1"/>
    </source>
</evidence>
<name>A0ABV6R4Z3_9CAUL</name>
<gene>
    <name evidence="1" type="ORF">ACFFGE_12520</name>
</gene>
<dbReference type="RefSeq" id="WP_376836756.1">
    <property type="nucleotide sequence ID" value="NZ_JBHLSW010000013.1"/>
</dbReference>
<organism evidence="1 2">
    <name type="scientific">Brevundimonas balnearis</name>
    <dbReference type="NCBI Taxonomy" id="1572858"/>
    <lineage>
        <taxon>Bacteria</taxon>
        <taxon>Pseudomonadati</taxon>
        <taxon>Pseudomonadota</taxon>
        <taxon>Alphaproteobacteria</taxon>
        <taxon>Caulobacterales</taxon>
        <taxon>Caulobacteraceae</taxon>
        <taxon>Brevundimonas</taxon>
    </lineage>
</organism>
<reference evidence="1 2" key="1">
    <citation type="submission" date="2024-09" db="EMBL/GenBank/DDBJ databases">
        <authorList>
            <person name="Sun Q."/>
            <person name="Mori K."/>
        </authorList>
    </citation>
    <scope>NUCLEOTIDE SEQUENCE [LARGE SCALE GENOMIC DNA]</scope>
    <source>
        <strain evidence="1 2">NCAIM B.02621</strain>
    </source>
</reference>
<evidence type="ECO:0000313" key="2">
    <source>
        <dbReference type="Proteomes" id="UP001589906"/>
    </source>
</evidence>
<comment type="caution">
    <text evidence="1">The sequence shown here is derived from an EMBL/GenBank/DDBJ whole genome shotgun (WGS) entry which is preliminary data.</text>
</comment>
<proteinExistence type="predicted"/>
<dbReference type="EMBL" id="JBHLSW010000013">
    <property type="protein sequence ID" value="MFC0634696.1"/>
    <property type="molecule type" value="Genomic_DNA"/>
</dbReference>
<protein>
    <submittedName>
        <fullName evidence="1">Uncharacterized protein</fullName>
    </submittedName>
</protein>
<sequence length="197" mass="22578">MKDVNPDRSVCPIHGRPTKRESCGRCNAAYMRSYQRRSRRTHPHRTILERARERARRQGVPYSLRRQDIAIPDRCPVLGIPLQVGQSRSRASPSLDRIDPDQGYVVGNVRVISDHANKLKGNRKLADIQSLSLKGPAFRRAEYRAVAAYMEREALLAEVREKAARDPNPGNPWQVISDFLEQRFRRFSEGADTLPHK</sequence>